<organism evidence="2 3">
    <name type="scientific">Bonamia ostreae</name>
    <dbReference type="NCBI Taxonomy" id="126728"/>
    <lineage>
        <taxon>Eukaryota</taxon>
        <taxon>Sar</taxon>
        <taxon>Rhizaria</taxon>
        <taxon>Endomyxa</taxon>
        <taxon>Ascetosporea</taxon>
        <taxon>Haplosporida</taxon>
        <taxon>Bonamia</taxon>
    </lineage>
</organism>
<gene>
    <name evidence="2" type="ORF">MHBO_000379</name>
</gene>
<proteinExistence type="predicted"/>
<feature type="compositionally biased region" description="Basic and acidic residues" evidence="1">
    <location>
        <begin position="1"/>
        <end position="26"/>
    </location>
</feature>
<sequence>MGIGKNEENESARKESGNQSDIRDATYETMLNASSNQSTNTENEKSESGIGSTRSEKKSRVSISVEMANGSYENVSNSDSERNNMETNESRSTTKLDGETSEYKLQSTGSESRASLESTDKSLYQT</sequence>
<dbReference type="EMBL" id="JBDODL010000058">
    <property type="protein sequence ID" value="MES1918411.1"/>
    <property type="molecule type" value="Genomic_DNA"/>
</dbReference>
<accession>A0ABV2AFE1</accession>
<name>A0ABV2AFE1_9EUKA</name>
<feature type="region of interest" description="Disordered" evidence="1">
    <location>
        <begin position="1"/>
        <end position="126"/>
    </location>
</feature>
<feature type="compositionally biased region" description="Basic and acidic residues" evidence="1">
    <location>
        <begin position="79"/>
        <end position="102"/>
    </location>
</feature>
<evidence type="ECO:0000313" key="2">
    <source>
        <dbReference type="EMBL" id="MES1918411.1"/>
    </source>
</evidence>
<comment type="caution">
    <text evidence="2">The sequence shown here is derived from an EMBL/GenBank/DDBJ whole genome shotgun (WGS) entry which is preliminary data.</text>
</comment>
<evidence type="ECO:0000256" key="1">
    <source>
        <dbReference type="SAM" id="MobiDB-lite"/>
    </source>
</evidence>
<feature type="compositionally biased region" description="Polar residues" evidence="1">
    <location>
        <begin position="29"/>
        <end position="41"/>
    </location>
</feature>
<protein>
    <submittedName>
        <fullName evidence="2">Uncharacterized protein</fullName>
    </submittedName>
</protein>
<evidence type="ECO:0000313" key="3">
    <source>
        <dbReference type="Proteomes" id="UP001439008"/>
    </source>
</evidence>
<reference evidence="2 3" key="1">
    <citation type="journal article" date="2024" name="BMC Biol.">
        <title>Comparative genomics of Ascetosporea gives new insight into the evolutionary basis for animal parasitism in Rhizaria.</title>
        <authorList>
            <person name="Hiltunen Thoren M."/>
            <person name="Onut-Brannstrom I."/>
            <person name="Alfjorden A."/>
            <person name="Peckova H."/>
            <person name="Swords F."/>
            <person name="Hooper C."/>
            <person name="Holzer A.S."/>
            <person name="Bass D."/>
            <person name="Burki F."/>
        </authorList>
    </citation>
    <scope>NUCLEOTIDE SEQUENCE [LARGE SCALE GENOMIC DNA]</scope>
    <source>
        <strain evidence="2">20-A016</strain>
    </source>
</reference>
<feature type="compositionally biased region" description="Polar residues" evidence="1">
    <location>
        <begin position="103"/>
        <end position="126"/>
    </location>
</feature>
<dbReference type="Proteomes" id="UP001439008">
    <property type="component" value="Unassembled WGS sequence"/>
</dbReference>
<keyword evidence="3" id="KW-1185">Reference proteome</keyword>